<dbReference type="PROSITE" id="PS50933">
    <property type="entry name" value="CHRD"/>
    <property type="match status" value="3"/>
</dbReference>
<dbReference type="GO" id="GO:0030514">
    <property type="term" value="P:negative regulation of BMP signaling pathway"/>
    <property type="evidence" value="ECO:0007669"/>
    <property type="project" value="TreeGrafter"/>
</dbReference>
<feature type="region of interest" description="Disordered" evidence="8">
    <location>
        <begin position="136"/>
        <end position="166"/>
    </location>
</feature>
<keyword evidence="6" id="KW-0325">Glycoprotein</keyword>
<evidence type="ECO:0000259" key="11">
    <source>
        <dbReference type="PROSITE" id="PS50933"/>
    </source>
</evidence>
<feature type="domain" description="CHRD" evidence="11">
    <location>
        <begin position="408"/>
        <end position="536"/>
    </location>
</feature>
<dbReference type="EMBL" id="JAIZAY010000021">
    <property type="protein sequence ID" value="KAJ8022077.1"/>
    <property type="molecule type" value="Genomic_DNA"/>
</dbReference>
<evidence type="ECO:0000256" key="6">
    <source>
        <dbReference type="ARBA" id="ARBA00023180"/>
    </source>
</evidence>
<name>A0A9Q0YKW1_HOLLE</name>
<keyword evidence="3 7" id="KW-0217">Developmental protein</keyword>
<feature type="domain" description="CHRD" evidence="11">
    <location>
        <begin position="167"/>
        <end position="279"/>
    </location>
</feature>
<evidence type="ECO:0000256" key="5">
    <source>
        <dbReference type="ARBA" id="ARBA00022737"/>
    </source>
</evidence>
<comment type="similarity">
    <text evidence="2 7">Belongs to the chordin family.</text>
</comment>
<dbReference type="SMART" id="SM00754">
    <property type="entry name" value="CHRD"/>
    <property type="match status" value="3"/>
</dbReference>
<keyword evidence="9" id="KW-0732">Signal</keyword>
<keyword evidence="5" id="KW-0677">Repeat</keyword>
<evidence type="ECO:0000256" key="7">
    <source>
        <dbReference type="PIRNR" id="PIRNR002496"/>
    </source>
</evidence>
<proteinExistence type="inferred from homology"/>
<feature type="compositionally biased region" description="Polar residues" evidence="8">
    <location>
        <begin position="919"/>
        <end position="930"/>
    </location>
</feature>
<feature type="region of interest" description="Disordered" evidence="8">
    <location>
        <begin position="908"/>
        <end position="930"/>
    </location>
</feature>
<keyword evidence="13" id="KW-1185">Reference proteome</keyword>
<dbReference type="OrthoDB" id="9829321at2759"/>
<organism evidence="12 13">
    <name type="scientific">Holothuria leucospilota</name>
    <name type="common">Black long sea cucumber</name>
    <name type="synonym">Mertensiothuria leucospilota</name>
    <dbReference type="NCBI Taxonomy" id="206669"/>
    <lineage>
        <taxon>Eukaryota</taxon>
        <taxon>Metazoa</taxon>
        <taxon>Echinodermata</taxon>
        <taxon>Eleutherozoa</taxon>
        <taxon>Echinozoa</taxon>
        <taxon>Holothuroidea</taxon>
        <taxon>Aspidochirotacea</taxon>
        <taxon>Aspidochirotida</taxon>
        <taxon>Holothuriidae</taxon>
        <taxon>Holothuria</taxon>
    </lineage>
</organism>
<protein>
    <submittedName>
        <fullName evidence="12">Chordin</fullName>
    </submittedName>
</protein>
<dbReference type="GO" id="GO:0048731">
    <property type="term" value="P:system development"/>
    <property type="evidence" value="ECO:0007669"/>
    <property type="project" value="UniProtKB-ARBA"/>
</dbReference>
<feature type="chain" id="PRO_5040312594" evidence="9">
    <location>
        <begin position="21"/>
        <end position="930"/>
    </location>
</feature>
<evidence type="ECO:0000256" key="2">
    <source>
        <dbReference type="ARBA" id="ARBA00007156"/>
    </source>
</evidence>
<evidence type="ECO:0000256" key="9">
    <source>
        <dbReference type="SAM" id="SignalP"/>
    </source>
</evidence>
<gene>
    <name evidence="12" type="ORF">HOLleu_39467</name>
</gene>
<dbReference type="InterPro" id="IPR016353">
    <property type="entry name" value="Chordin"/>
</dbReference>
<dbReference type="GO" id="GO:0036122">
    <property type="term" value="F:BMP binding"/>
    <property type="evidence" value="ECO:0007669"/>
    <property type="project" value="TreeGrafter"/>
</dbReference>
<dbReference type="InterPro" id="IPR010895">
    <property type="entry name" value="CHRD"/>
</dbReference>
<reference evidence="12" key="1">
    <citation type="submission" date="2021-10" db="EMBL/GenBank/DDBJ databases">
        <title>Tropical sea cucumber genome reveals ecological adaptation and Cuvierian tubules defense mechanism.</title>
        <authorList>
            <person name="Chen T."/>
        </authorList>
    </citation>
    <scope>NUCLEOTIDE SEQUENCE</scope>
    <source>
        <strain evidence="12">Nanhai2018</strain>
        <tissue evidence="12">Muscle</tissue>
    </source>
</reference>
<feature type="domain" description="VWFC" evidence="10">
    <location>
        <begin position="834"/>
        <end position="899"/>
    </location>
</feature>
<feature type="signal peptide" evidence="9">
    <location>
        <begin position="1"/>
        <end position="20"/>
    </location>
</feature>
<dbReference type="SMART" id="SM00214">
    <property type="entry name" value="VWC"/>
    <property type="match status" value="4"/>
</dbReference>
<feature type="domain" description="VWFC" evidence="10">
    <location>
        <begin position="55"/>
        <end position="130"/>
    </location>
</feature>
<dbReference type="PROSITE" id="PS01208">
    <property type="entry name" value="VWFC_1"/>
    <property type="match status" value="3"/>
</dbReference>
<accession>A0A9Q0YKW1</accession>
<dbReference type="InterPro" id="IPR052278">
    <property type="entry name" value="Chordin-like_regulators"/>
</dbReference>
<feature type="region of interest" description="Disordered" evidence="8">
    <location>
        <begin position="25"/>
        <end position="44"/>
    </location>
</feature>
<dbReference type="GO" id="GO:0009953">
    <property type="term" value="P:dorsal/ventral pattern formation"/>
    <property type="evidence" value="ECO:0007669"/>
    <property type="project" value="TreeGrafter"/>
</dbReference>
<dbReference type="PROSITE" id="PS50184">
    <property type="entry name" value="VWFC_2"/>
    <property type="match status" value="4"/>
</dbReference>
<dbReference type="PIRSF" id="PIRSF002496">
    <property type="entry name" value="Chordin"/>
    <property type="match status" value="1"/>
</dbReference>
<dbReference type="GO" id="GO:0005615">
    <property type="term" value="C:extracellular space"/>
    <property type="evidence" value="ECO:0007669"/>
    <property type="project" value="TreeGrafter"/>
</dbReference>
<dbReference type="InterPro" id="IPR001007">
    <property type="entry name" value="VWF_dom"/>
</dbReference>
<keyword evidence="4" id="KW-0964">Secreted</keyword>
<feature type="compositionally biased region" description="Basic and acidic residues" evidence="8">
    <location>
        <begin position="147"/>
        <end position="156"/>
    </location>
</feature>
<dbReference type="PANTHER" id="PTHR46526:SF1">
    <property type="entry name" value="CHORDIN"/>
    <property type="match status" value="1"/>
</dbReference>
<feature type="domain" description="CHRD" evidence="11">
    <location>
        <begin position="542"/>
        <end position="662"/>
    </location>
</feature>
<feature type="domain" description="VWFC" evidence="10">
    <location>
        <begin position="744"/>
        <end position="813"/>
    </location>
</feature>
<evidence type="ECO:0000313" key="12">
    <source>
        <dbReference type="EMBL" id="KAJ8022077.1"/>
    </source>
</evidence>
<evidence type="ECO:0000259" key="10">
    <source>
        <dbReference type="PROSITE" id="PS50184"/>
    </source>
</evidence>
<dbReference type="Pfam" id="PF00093">
    <property type="entry name" value="VWC"/>
    <property type="match status" value="4"/>
</dbReference>
<evidence type="ECO:0000256" key="4">
    <source>
        <dbReference type="ARBA" id="ARBA00022525"/>
    </source>
</evidence>
<evidence type="ECO:0000313" key="13">
    <source>
        <dbReference type="Proteomes" id="UP001152320"/>
    </source>
</evidence>
<comment type="caution">
    <text evidence="12">The sequence shown here is derived from an EMBL/GenBank/DDBJ whole genome shotgun (WGS) entry which is preliminary data.</text>
</comment>
<dbReference type="Pfam" id="PF07452">
    <property type="entry name" value="CHRD"/>
    <property type="match status" value="2"/>
</dbReference>
<dbReference type="Proteomes" id="UP001152320">
    <property type="component" value="Chromosome 21"/>
</dbReference>
<comment type="subcellular location">
    <subcellularLocation>
        <location evidence="1">Secreted</location>
    </subcellularLocation>
</comment>
<dbReference type="AlphaFoldDB" id="A0A9Q0YKW1"/>
<feature type="domain" description="VWFC" evidence="10">
    <location>
        <begin position="675"/>
        <end position="736"/>
    </location>
</feature>
<sequence length="930" mass="102106">MKPTLILCIALGSLLTVVLARRNGPRSTASSKNKARSSETIPIRAEKDESHSILPGCTFSGEFYPLEKTWHPILEPFGEMVCVVCVCNPVTTDDGNVVGDVGCYNIKDQCEEPDCDEPISSPDQCCKYCPGNGGPTRVAEPSPSDGRVGDPRKPEDQGSTMTIDDNGDEMYTSLLTQRLLASKSPGVARISFTLLDDKLFFTITYSRIRNPTSIVFTDILNTTLHRHEIESAQGKICGVWADLRGEHLQKLRTSQMFVTIVTKQRNSGEVKGRIVFHRAFASESFSTLLTTPRKKSPVNPLLGNGGIVSMSVSNDDSNVVLVALLDGLVESNTDRHGDINVTLYLRKKSEILFSTTSTIYNGSRELITVLERLPKSVRKWFSRGQLNFRMEISGQRGVLTGFITPFATCNTLHAVLSGSEALERPKVLSATGSAIITIASNGVVGYKVLLSGLRARRVVAITLEAETRNPNRRRIIADIFDGYEDNDDGTGVAIGEYTKPKPKEIQMLFQGRVFVNVATDQYMISELRGRITQLPYNAVLNRETELPIQLSGDAFDPPVATAAAGHAWMAFDQSCRLHYEIAVRGLDNEASHAFAQMGYYESGEAQLSRSLNPFLGDLTSGVIQDLDENFIEKMQEGLAYVQISTKSHMNGEIRGQVIFPTACEQNPVVPGTDPDACFFEGLYRPSGSKWRAEYDRTGCTTCVCEKGAVICDPILCPSVDCDDAITLPGECCPSCPVVQDPQEVECYSQGDGRYHRVGSKWHPFVAVFNGYVPCAICVCEPGGITNCTRVICPPVNCDNPVRLRPDDCCFTCPAEPEQPVQEPDTILQADEVEKGCTFNGDFFMHGRQWHPYVNPFGRMPCITCSCNDGKASCVSITCSEELTCAKKIRRKGECCEICAEDLEEVETESEEEPVAIAPSISSSTRLKPKS</sequence>
<evidence type="ECO:0000256" key="8">
    <source>
        <dbReference type="SAM" id="MobiDB-lite"/>
    </source>
</evidence>
<dbReference type="SUPFAM" id="SSF57603">
    <property type="entry name" value="FnI-like domain"/>
    <property type="match status" value="4"/>
</dbReference>
<dbReference type="PANTHER" id="PTHR46526">
    <property type="entry name" value="CHORDIN"/>
    <property type="match status" value="1"/>
</dbReference>
<evidence type="ECO:0000256" key="1">
    <source>
        <dbReference type="ARBA" id="ARBA00004613"/>
    </source>
</evidence>
<dbReference type="Gene3D" id="6.20.200.20">
    <property type="match status" value="2"/>
</dbReference>
<evidence type="ECO:0000256" key="3">
    <source>
        <dbReference type="ARBA" id="ARBA00022473"/>
    </source>
</evidence>